<accession>A0A1V0PDY5</accession>
<gene>
    <name evidence="1" type="ORF">LLJM1_04295</name>
</gene>
<dbReference type="RefSeq" id="WP_155724498.1">
    <property type="nucleotide sequence ID" value="NZ_CP016746.2"/>
</dbReference>
<protein>
    <submittedName>
        <fullName evidence="1">Uncharacterized protein</fullName>
    </submittedName>
</protein>
<evidence type="ECO:0000313" key="1">
    <source>
        <dbReference type="EMBL" id="ARE27202.1"/>
    </source>
</evidence>
<reference evidence="1 2" key="1">
    <citation type="journal article" date="2017" name="BMC Genomics">
        <title>Comparative and functional genomics of the Lactococcus lactis taxon; insights into evolution and niche adaptation.</title>
        <authorList>
            <person name="Kelleher P."/>
            <person name="Bottacini F."/>
            <person name="Mahony J."/>
            <person name="Kilcawley K.N."/>
            <person name="van Sinderen D."/>
        </authorList>
    </citation>
    <scope>NUCLEOTIDE SEQUENCE [LARGE SCALE GENOMIC DNA]</scope>
    <source>
        <strain evidence="1 2">JM1</strain>
        <plasmid evidence="2">pmpjm1</plasmid>
    </source>
</reference>
<dbReference type="AlphaFoldDB" id="A0A1V0PDY5"/>
<name>A0A1V0PDY5_LACLC</name>
<keyword evidence="1" id="KW-0614">Plasmid</keyword>
<sequence length="52" mass="6179">MTKFLVHVRSEIDVVVSADNKFEAIEEARNKVYSDNRELLREMDMDAEEFEE</sequence>
<geneLocation type="plasmid" evidence="2">
    <name>pmpjm1</name>
</geneLocation>
<evidence type="ECO:0000313" key="2">
    <source>
        <dbReference type="Proteomes" id="UP000191806"/>
    </source>
</evidence>
<dbReference type="Proteomes" id="UP000191806">
    <property type="component" value="Plasmid pJM1A"/>
</dbReference>
<dbReference type="EMBL" id="CP016746">
    <property type="protein sequence ID" value="ARE27202.1"/>
    <property type="molecule type" value="Genomic_DNA"/>
</dbReference>
<proteinExistence type="predicted"/>
<organism evidence="1 2">
    <name type="scientific">Lactococcus lactis subsp. cremoris</name>
    <name type="common">Streptococcus cremoris</name>
    <dbReference type="NCBI Taxonomy" id="1359"/>
    <lineage>
        <taxon>Bacteria</taxon>
        <taxon>Bacillati</taxon>
        <taxon>Bacillota</taxon>
        <taxon>Bacilli</taxon>
        <taxon>Lactobacillales</taxon>
        <taxon>Streptococcaceae</taxon>
        <taxon>Lactococcus</taxon>
    </lineage>
</organism>